<reference evidence="1" key="1">
    <citation type="submission" date="2008-06" db="EMBL/GenBank/DDBJ databases">
        <authorList>
            <person name="Lorenzi H."/>
            <person name="Inman J."/>
            <person name="Miller J."/>
            <person name="Schobel S."/>
            <person name="Amedeo P."/>
            <person name="Caler E.V."/>
            <person name="da Silva J."/>
        </authorList>
    </citation>
    <scope>NUCLEOTIDE SEQUENCE [LARGE SCALE GENOMIC DNA]</scope>
    <source>
        <strain evidence="1">RN66</strain>
    </source>
</reference>
<dbReference type="AlphaFoldDB" id="B6ADT6"/>
<dbReference type="EMBL" id="DS989729">
    <property type="protein sequence ID" value="EEA06377.1"/>
    <property type="molecule type" value="Genomic_DNA"/>
</dbReference>
<sequence>MVANELLNVTFDEVRLKEFPMIGTESIVIRGENTPTTDTDNETDTFSGNSLTSISNEGKSIEDLKQDIDLINSEKYCISNHDDVDCSNNLDVYVNSFKQITKDNKLMRCDRIILLDLDNTLIPTSWIMQKWRNIQYEFGNIGDNFESNNNEQCLYMLTESIRTQLEEVGLFDILERLFNDLWKNGKVLKIVIVTNAGLRTVELFYLKYCLPKLNELIIKYNISIRSTEEYIKKSGPPPSPFQEEDYREFYTNAKLCEFQRVLLDCWHSKQVQFDLISAGDQACEMTAACRISKFYEERINRTKLVYIHDPDDFRFWKQTPESFMNQLTETYKELLLLLDNDSETLIGTKDDSNSNSYINQHYTNEEQTLGWFSKGKYINIAVSKPERFVLPNGNAPIYYNTEKLYYKKQI</sequence>
<accession>B6ADT6</accession>
<gene>
    <name evidence="1" type="ORF">CMU_008680</name>
</gene>
<organism evidence="1 2">
    <name type="scientific">Cryptosporidium muris (strain RN66)</name>
    <dbReference type="NCBI Taxonomy" id="441375"/>
    <lineage>
        <taxon>Eukaryota</taxon>
        <taxon>Sar</taxon>
        <taxon>Alveolata</taxon>
        <taxon>Apicomplexa</taxon>
        <taxon>Conoidasida</taxon>
        <taxon>Coccidia</taxon>
        <taxon>Eucoccidiorida</taxon>
        <taxon>Eimeriorina</taxon>
        <taxon>Cryptosporidiidae</taxon>
        <taxon>Cryptosporidium</taxon>
    </lineage>
</organism>
<dbReference type="GeneID" id="6995835"/>
<dbReference type="OMA" id="SEKYCIS"/>
<proteinExistence type="predicted"/>
<dbReference type="RefSeq" id="XP_002140726.1">
    <property type="nucleotide sequence ID" value="XM_002140690.1"/>
</dbReference>
<keyword evidence="2" id="KW-1185">Reference proteome</keyword>
<dbReference type="Proteomes" id="UP000001460">
    <property type="component" value="Unassembled WGS sequence"/>
</dbReference>
<dbReference type="eggNOG" id="ENOG502S4II">
    <property type="taxonomic scope" value="Eukaryota"/>
</dbReference>
<evidence type="ECO:0000313" key="2">
    <source>
        <dbReference type="Proteomes" id="UP000001460"/>
    </source>
</evidence>
<dbReference type="VEuPathDB" id="CryptoDB:CMU_008680"/>
<name>B6ADT6_CRYMR</name>
<protein>
    <submittedName>
        <fullName evidence="1">Uncharacterized protein</fullName>
    </submittedName>
</protein>
<evidence type="ECO:0000313" key="1">
    <source>
        <dbReference type="EMBL" id="EEA06377.1"/>
    </source>
</evidence>
<dbReference type="OrthoDB" id="338251at2759"/>